<dbReference type="Proteomes" id="UP000017127">
    <property type="component" value="Unassembled WGS sequence"/>
</dbReference>
<dbReference type="CDD" id="cd01428">
    <property type="entry name" value="ADK"/>
    <property type="match status" value="1"/>
</dbReference>
<proteinExistence type="inferred from homology"/>
<sequence length="189" mass="21347">MILGGPGAGKGTQAEGISQHLDIPSISTGEVLRNAIANQTNLGQKARPYVEKGELVPDEIMIKFIHQRLLQADVTQGWLLDGYPRTAFQAEELDFLLENLGQQLNWAIYLNVPKDVLANRTIHRSRSDDKPLIIRRRIELFYQRTIPILEYYSLRDRLLDINGNQPPEQVQQEIISQLRDSATSSASNS</sequence>
<gene>
    <name evidence="5" type="primary">adk</name>
    <name evidence="8" type="ORF">M595_2835</name>
</gene>
<feature type="binding site" evidence="5">
    <location>
        <position position="137"/>
    </location>
    <ligand>
        <name>AMP</name>
        <dbReference type="ChEBI" id="CHEBI:456215"/>
    </ligand>
</feature>
<feature type="binding site" evidence="5">
    <location>
        <begin position="7"/>
        <end position="12"/>
    </location>
    <ligand>
        <name>ATP</name>
        <dbReference type="ChEBI" id="CHEBI:30616"/>
    </ligand>
</feature>
<comment type="caution">
    <text evidence="8">The sequence shown here is derived from an EMBL/GenBank/DDBJ whole genome shotgun (WGS) entry which is preliminary data.</text>
</comment>
<evidence type="ECO:0000256" key="1">
    <source>
        <dbReference type="ARBA" id="ARBA00022679"/>
    </source>
</evidence>
<dbReference type="Pfam" id="PF00406">
    <property type="entry name" value="ADK"/>
    <property type="match status" value="1"/>
</dbReference>
<protein>
    <recommendedName>
        <fullName evidence="5 7">Adenylate kinase</fullName>
        <shortName evidence="5">AK</shortName>
        <ecNumber evidence="5 7">2.7.4.3</ecNumber>
    </recommendedName>
    <alternativeName>
        <fullName evidence="5">ATP-AMP transphosphorylase</fullName>
    </alternativeName>
    <alternativeName>
        <fullName evidence="5">ATP:AMP phosphotransferase</fullName>
    </alternativeName>
    <alternativeName>
        <fullName evidence="5">Adenylate monophosphate kinase</fullName>
    </alternativeName>
</protein>
<dbReference type="PRINTS" id="PR00094">
    <property type="entry name" value="ADENYLTKNASE"/>
</dbReference>
<keyword evidence="9" id="KW-1185">Reference proteome</keyword>
<name>U7QIV5_9CYAN</name>
<accession>U7QIV5</accession>
<comment type="caution">
    <text evidence="5">Lacks conserved residue(s) required for the propagation of feature annotation.</text>
</comment>
<comment type="catalytic activity">
    <reaction evidence="5 7">
        <text>AMP + ATP = 2 ADP</text>
        <dbReference type="Rhea" id="RHEA:12973"/>
        <dbReference type="ChEBI" id="CHEBI:30616"/>
        <dbReference type="ChEBI" id="CHEBI:456215"/>
        <dbReference type="ChEBI" id="CHEBI:456216"/>
        <dbReference type="EC" id="2.7.4.3"/>
    </reaction>
</comment>
<feature type="binding site" evidence="5">
    <location>
        <position position="33"/>
    </location>
    <ligand>
        <name>AMP</name>
        <dbReference type="ChEBI" id="CHEBI:456215"/>
    </ligand>
</feature>
<dbReference type="PANTHER" id="PTHR23359">
    <property type="entry name" value="NUCLEOTIDE KINASE"/>
    <property type="match status" value="1"/>
</dbReference>
<dbReference type="GO" id="GO:0005737">
    <property type="term" value="C:cytoplasm"/>
    <property type="evidence" value="ECO:0007669"/>
    <property type="project" value="UniProtKB-SubCell"/>
</dbReference>
<dbReference type="AlphaFoldDB" id="U7QIV5"/>
<feature type="binding site" evidence="5">
    <location>
        <position position="165"/>
    </location>
    <ligand>
        <name>ATP</name>
        <dbReference type="ChEBI" id="CHEBI:30616"/>
    </ligand>
</feature>
<comment type="subunit">
    <text evidence="5 7">Monomer.</text>
</comment>
<dbReference type="GO" id="GO:0044209">
    <property type="term" value="P:AMP salvage"/>
    <property type="evidence" value="ECO:0007669"/>
    <property type="project" value="UniProtKB-UniRule"/>
</dbReference>
<dbReference type="NCBIfam" id="NF011100">
    <property type="entry name" value="PRK14527.1"/>
    <property type="match status" value="1"/>
</dbReference>
<feature type="binding site" evidence="5">
    <location>
        <position position="124"/>
    </location>
    <ligand>
        <name>ATP</name>
        <dbReference type="ChEBI" id="CHEBI:30616"/>
    </ligand>
</feature>
<feature type="binding site" evidence="5">
    <location>
        <position position="28"/>
    </location>
    <ligand>
        <name>AMP</name>
        <dbReference type="ChEBI" id="CHEBI:456215"/>
    </ligand>
</feature>
<dbReference type="PATRIC" id="fig|1348334.3.peg.2743"/>
<dbReference type="InterPro" id="IPR027417">
    <property type="entry name" value="P-loop_NTPase"/>
</dbReference>
<dbReference type="Gene3D" id="3.40.50.300">
    <property type="entry name" value="P-loop containing nucleotide triphosphate hydrolases"/>
    <property type="match status" value="1"/>
</dbReference>
<dbReference type="HAMAP" id="MF_00235">
    <property type="entry name" value="Adenylate_kinase_Adk"/>
    <property type="match status" value="1"/>
</dbReference>
<feature type="region of interest" description="NMP" evidence="5">
    <location>
        <begin position="27"/>
        <end position="56"/>
    </location>
</feature>
<keyword evidence="5" id="KW-0963">Cytoplasm</keyword>
<keyword evidence="4 5" id="KW-0418">Kinase</keyword>
<dbReference type="PROSITE" id="PS00113">
    <property type="entry name" value="ADENYLATE_KINASE"/>
    <property type="match status" value="1"/>
</dbReference>
<evidence type="ECO:0000313" key="9">
    <source>
        <dbReference type="Proteomes" id="UP000017127"/>
    </source>
</evidence>
<evidence type="ECO:0000256" key="7">
    <source>
        <dbReference type="RuleBase" id="RU003331"/>
    </source>
</evidence>
<dbReference type="NCBIfam" id="NF001381">
    <property type="entry name" value="PRK00279.1-3"/>
    <property type="match status" value="1"/>
</dbReference>
<keyword evidence="5 7" id="KW-0067">ATP-binding</keyword>
<evidence type="ECO:0000256" key="2">
    <source>
        <dbReference type="ARBA" id="ARBA00022727"/>
    </source>
</evidence>
<feature type="binding site" evidence="5">
    <location>
        <position position="89"/>
    </location>
    <ligand>
        <name>AMP</name>
        <dbReference type="ChEBI" id="CHEBI:456215"/>
    </ligand>
</feature>
<organism evidence="8 9">
    <name type="scientific">Lyngbya aestuarii BL J</name>
    <dbReference type="NCBI Taxonomy" id="1348334"/>
    <lineage>
        <taxon>Bacteria</taxon>
        <taxon>Bacillati</taxon>
        <taxon>Cyanobacteriota</taxon>
        <taxon>Cyanophyceae</taxon>
        <taxon>Oscillatoriophycideae</taxon>
        <taxon>Oscillatoriales</taxon>
        <taxon>Microcoleaceae</taxon>
        <taxon>Lyngbya</taxon>
    </lineage>
</organism>
<comment type="similarity">
    <text evidence="5 6">Belongs to the adenylate kinase family.</text>
</comment>
<evidence type="ECO:0000256" key="4">
    <source>
        <dbReference type="ARBA" id="ARBA00022777"/>
    </source>
</evidence>
<dbReference type="SUPFAM" id="SSF52540">
    <property type="entry name" value="P-loop containing nucleoside triphosphate hydrolases"/>
    <property type="match status" value="1"/>
</dbReference>
<feature type="binding site" evidence="5">
    <location>
        <position position="126"/>
    </location>
    <ligand>
        <name>AMP</name>
        <dbReference type="ChEBI" id="CHEBI:456215"/>
    </ligand>
</feature>
<keyword evidence="2 5" id="KW-0545">Nucleotide biosynthesis</keyword>
<dbReference type="EC" id="2.7.4.3" evidence="5 7"/>
<comment type="pathway">
    <text evidence="5">Purine metabolism; AMP biosynthesis via salvage pathway; AMP from ADP: step 1/1.</text>
</comment>
<comment type="domain">
    <text evidence="5">Consists of three domains, a large central CORE domain and two small peripheral domains, NMPbind and LID, which undergo movements during catalysis. The LID domain closes over the site of phosphoryl transfer upon ATP binding. Assembling and dissambling the active center during each catalytic cycle provides an effective means to prevent ATP hydrolysis.</text>
</comment>
<feature type="binding site" evidence="5">
    <location>
        <begin position="82"/>
        <end position="85"/>
    </location>
    <ligand>
        <name>AMP</name>
        <dbReference type="ChEBI" id="CHEBI:456215"/>
    </ligand>
</feature>
<keyword evidence="1 5" id="KW-0808">Transferase</keyword>
<evidence type="ECO:0000256" key="3">
    <source>
        <dbReference type="ARBA" id="ARBA00022741"/>
    </source>
</evidence>
<dbReference type="UniPathway" id="UPA00588">
    <property type="reaction ID" value="UER00649"/>
</dbReference>
<dbReference type="EMBL" id="AUZM01000024">
    <property type="protein sequence ID" value="ERT07212.1"/>
    <property type="molecule type" value="Genomic_DNA"/>
</dbReference>
<comment type="function">
    <text evidence="5">Catalyzes the reversible transfer of the terminal phosphate group between ATP and AMP. Plays an important role in cellular energy homeostasis and in adenine nucleotide metabolism.</text>
</comment>
<dbReference type="InterPro" id="IPR000850">
    <property type="entry name" value="Adenylat/UMP-CMP_kin"/>
</dbReference>
<dbReference type="InterPro" id="IPR033690">
    <property type="entry name" value="Adenylat_kinase_CS"/>
</dbReference>
<keyword evidence="3 5" id="KW-0547">Nucleotide-binding</keyword>
<evidence type="ECO:0000256" key="6">
    <source>
        <dbReference type="RuleBase" id="RU003330"/>
    </source>
</evidence>
<reference evidence="8 9" key="1">
    <citation type="journal article" date="2013" name="Front. Microbiol.">
        <title>Comparative genomic analyses of the cyanobacterium, Lyngbya aestuarii BL J, a powerful hydrogen producer.</title>
        <authorList>
            <person name="Kothari A."/>
            <person name="Vaughn M."/>
            <person name="Garcia-Pichel F."/>
        </authorList>
    </citation>
    <scope>NUCLEOTIDE SEQUENCE [LARGE SCALE GENOMIC DNA]</scope>
    <source>
        <strain evidence="8 9">BL J</strain>
    </source>
</reference>
<evidence type="ECO:0000256" key="5">
    <source>
        <dbReference type="HAMAP-Rule" id="MF_00235"/>
    </source>
</evidence>
<dbReference type="GO" id="GO:0005524">
    <property type="term" value="F:ATP binding"/>
    <property type="evidence" value="ECO:0007669"/>
    <property type="project" value="UniProtKB-UniRule"/>
</dbReference>
<feature type="binding site" evidence="5">
    <location>
        <begin position="54"/>
        <end position="56"/>
    </location>
    <ligand>
        <name>AMP</name>
        <dbReference type="ChEBI" id="CHEBI:456215"/>
    </ligand>
</feature>
<comment type="subcellular location">
    <subcellularLocation>
        <location evidence="5 7">Cytoplasm</location>
    </subcellularLocation>
</comment>
<evidence type="ECO:0000313" key="8">
    <source>
        <dbReference type="EMBL" id="ERT07212.1"/>
    </source>
</evidence>
<dbReference type="GO" id="GO:0004017">
    <property type="term" value="F:AMP kinase activity"/>
    <property type="evidence" value="ECO:0007669"/>
    <property type="project" value="UniProtKB-UniRule"/>
</dbReference>